<proteinExistence type="predicted"/>
<keyword evidence="2" id="KW-1185">Reference proteome</keyword>
<sequence length="41" mass="4622">MSVKKHKLPQGCVTACVKTYEGGRRTLNVLAGYKFRQEVPK</sequence>
<name>A0ABM9QIC3_9FIRM</name>
<dbReference type="EMBL" id="HF545616">
    <property type="protein sequence ID" value="CCO05654.1"/>
    <property type="molecule type" value="Genomic_DNA"/>
</dbReference>
<evidence type="ECO:0000313" key="2">
    <source>
        <dbReference type="Proteomes" id="UP000027600"/>
    </source>
</evidence>
<reference evidence="1 2" key="1">
    <citation type="journal article" date="2014" name="Int. J. Syst. Evol. Microbiol.">
        <title>Complete genome of a new Firmicutes species belonging to the dominant human colonic microbiota ('Ruminococcus bicirculans') reveals two chromosomes and a selective capacity to utilize plant glucans.</title>
        <authorList>
            <consortium name="NISC Comparative Sequencing Program"/>
            <person name="Wegmann U."/>
            <person name="Louis P."/>
            <person name="Goesmann A."/>
            <person name="Henrissat B."/>
            <person name="Duncan S.H."/>
            <person name="Flint H.J."/>
        </authorList>
    </citation>
    <scope>NUCLEOTIDE SEQUENCE [LARGE SCALE GENOMIC DNA]</scope>
    <source>
        <strain evidence="1 2">80/3</strain>
    </source>
</reference>
<evidence type="ECO:0000313" key="1">
    <source>
        <dbReference type="EMBL" id="CCO05654.1"/>
    </source>
</evidence>
<organism evidence="1 2">
    <name type="scientific">Ruminococcus bicirculans</name>
    <name type="common">ex Wegman et al. 2014</name>
    <dbReference type="NCBI Taxonomy" id="1160721"/>
    <lineage>
        <taxon>Bacteria</taxon>
        <taxon>Bacillati</taxon>
        <taxon>Bacillota</taxon>
        <taxon>Clostridia</taxon>
        <taxon>Eubacteriales</taxon>
        <taxon>Oscillospiraceae</taxon>
        <taxon>Ruminococcus</taxon>
    </lineage>
</organism>
<protein>
    <submittedName>
        <fullName evidence="1">Uncharacterized protein</fullName>
    </submittedName>
</protein>
<gene>
    <name evidence="1" type="ORF">RBI_I01956</name>
</gene>
<dbReference type="Proteomes" id="UP000027600">
    <property type="component" value="Chromosome I"/>
</dbReference>
<accession>A0ABM9QIC3</accession>